<sequence length="72" mass="7672">MDTSGLTRVDGRDGVDKVPAADVSPGLSARRALGQLFMVHPEATGFGPRQMLGHAQRTETGRKHRIFGTTPG</sequence>
<keyword evidence="3" id="KW-1185">Reference proteome</keyword>
<comment type="caution">
    <text evidence="2">The sequence shown here is derived from an EMBL/GenBank/DDBJ whole genome shotgun (WGS) entry which is preliminary data.</text>
</comment>
<reference evidence="2 3" key="1">
    <citation type="submission" date="2019-03" db="EMBL/GenBank/DDBJ databases">
        <title>Draft genome sequences of novel Actinobacteria.</title>
        <authorList>
            <person name="Sahin N."/>
            <person name="Ay H."/>
            <person name="Saygin H."/>
        </authorList>
    </citation>
    <scope>NUCLEOTIDE SEQUENCE [LARGE SCALE GENOMIC DNA]</scope>
    <source>
        <strain evidence="2 3">KC310</strain>
    </source>
</reference>
<feature type="region of interest" description="Disordered" evidence="1">
    <location>
        <begin position="1"/>
        <end position="22"/>
    </location>
</feature>
<evidence type="ECO:0000313" key="2">
    <source>
        <dbReference type="EMBL" id="TDC90669.1"/>
    </source>
</evidence>
<organism evidence="2 3">
    <name type="scientific">Nonomuraea deserti</name>
    <dbReference type="NCBI Taxonomy" id="1848322"/>
    <lineage>
        <taxon>Bacteria</taxon>
        <taxon>Bacillati</taxon>
        <taxon>Actinomycetota</taxon>
        <taxon>Actinomycetes</taxon>
        <taxon>Streptosporangiales</taxon>
        <taxon>Streptosporangiaceae</taxon>
        <taxon>Nonomuraea</taxon>
    </lineage>
</organism>
<protein>
    <submittedName>
        <fullName evidence="2">Uncharacterized protein</fullName>
    </submittedName>
</protein>
<evidence type="ECO:0000256" key="1">
    <source>
        <dbReference type="SAM" id="MobiDB-lite"/>
    </source>
</evidence>
<dbReference type="AlphaFoldDB" id="A0A4R4UUY2"/>
<proteinExistence type="predicted"/>
<gene>
    <name evidence="2" type="ORF">E1292_43430</name>
</gene>
<evidence type="ECO:0000313" key="3">
    <source>
        <dbReference type="Proteomes" id="UP000295258"/>
    </source>
</evidence>
<dbReference type="RefSeq" id="WP_132605410.1">
    <property type="nucleotide sequence ID" value="NZ_SMKO01000216.1"/>
</dbReference>
<dbReference type="EMBL" id="SMKO01000216">
    <property type="protein sequence ID" value="TDC90669.1"/>
    <property type="molecule type" value="Genomic_DNA"/>
</dbReference>
<dbReference type="Proteomes" id="UP000295258">
    <property type="component" value="Unassembled WGS sequence"/>
</dbReference>
<accession>A0A4R4UUY2</accession>
<name>A0A4R4UUY2_9ACTN</name>